<feature type="transmembrane region" description="Helical" evidence="7">
    <location>
        <begin position="408"/>
        <end position="433"/>
    </location>
</feature>
<sequence length="849" mass="96753">MAVKFEPFVATESYKCGIFLQDSVNDEAMYMYYGWINYFIKLLSKPFPHQDLLSQQALNGDQQAWMDSFAHKYPMWLQHEQWWIVLALSCVIVSAIFTVVYALYRCCLRCCRRGRKARTTEKQYDGCKRTLFNFLIGALIVMNVFFAVALFISTQYNEIGIEQLPTRINNCIDDLNVYKRDTDLRIRKLLIEDVQKLNESLSTQIREAGTSVVKKVKASSGASIIDTILQKYLKARLAHDKLIKIRREIAVAKDQIARYPAELSRLKNSVMPDLESCVENNIDPKRTFCMKTLELFNSIDAFPLDLEFELITQENEAALNTIMSMDIISIFDFAEQAFRHLENDIVRKIEGKAALSLDAVKQIGDKLFSIAADISTQIRQVNFDVLYEPMSRLRDEQSTYQKYAKYSWYASLIIAGLFAFIALTFLFGLFYGCCGRRPSYYNDDCCIRSTGSRFFRCGIWMSLSLLTVLTIVAAGLMLVGANISNLVCHPLEDPLSRPDVLSLAERMVDLYGKHSRHSDFDIFNDNRTLTDVIRGCNRNDTFYQMFGLDAKYKLSKLKEVYREQFNAAVEELRDLIKVITPVDQKFQLDIDFKTLANSPSVNVSKINPRIMQQLQDQINAIDVAPRLNGYNEMTKNAQLPAEVAQALDNLNEFQLSTTQPLSHSLDEIMQDLLQLNDHFDFGSFSPADAVPGLQHARALLEVDFKGQMEVAAGEVIKSLANELDDYIQHVDNAVSTDVTSCTPVKEILRNSRAALCAHMVYPLNGVWMSMLISLLLMILVIMLSTSLIKLYNQMHAFPKYTVHEPSTDNLCSLATDTYGAARAKPMPYAMTYGYQEPYPPPYLGVRQIR</sequence>
<evidence type="ECO:0000256" key="1">
    <source>
        <dbReference type="ARBA" id="ARBA00004141"/>
    </source>
</evidence>
<keyword evidence="3 7" id="KW-0812">Transmembrane</keyword>
<proteinExistence type="inferred from homology"/>
<dbReference type="GO" id="GO:0016020">
    <property type="term" value="C:membrane"/>
    <property type="evidence" value="ECO:0007669"/>
    <property type="project" value="UniProtKB-SubCell"/>
</dbReference>
<comment type="subcellular location">
    <subcellularLocation>
        <location evidence="1">Membrane</location>
        <topology evidence="1">Multi-pass membrane protein</topology>
    </subcellularLocation>
</comment>
<evidence type="ECO:0000256" key="2">
    <source>
        <dbReference type="ARBA" id="ARBA00006058"/>
    </source>
</evidence>
<keyword evidence="4 7" id="KW-1133">Transmembrane helix</keyword>
<evidence type="ECO:0000256" key="4">
    <source>
        <dbReference type="ARBA" id="ARBA00022989"/>
    </source>
</evidence>
<evidence type="ECO:0000256" key="3">
    <source>
        <dbReference type="ARBA" id="ARBA00022692"/>
    </source>
</evidence>
<dbReference type="InterPro" id="IPR008795">
    <property type="entry name" value="Prominin"/>
</dbReference>
<evidence type="ECO:0000256" key="5">
    <source>
        <dbReference type="ARBA" id="ARBA00023136"/>
    </source>
</evidence>
<evidence type="ECO:0000313" key="9">
    <source>
        <dbReference type="WBParaSite" id="Pan_g4897.t1"/>
    </source>
</evidence>
<keyword evidence="6" id="KW-0325">Glycoprotein</keyword>
<feature type="transmembrane region" description="Helical" evidence="7">
    <location>
        <begin position="766"/>
        <end position="791"/>
    </location>
</feature>
<dbReference type="PANTHER" id="PTHR22730:SF1">
    <property type="entry name" value="PROMININ-LIKE PROTEIN"/>
    <property type="match status" value="1"/>
</dbReference>
<evidence type="ECO:0000256" key="7">
    <source>
        <dbReference type="SAM" id="Phobius"/>
    </source>
</evidence>
<dbReference type="PANTHER" id="PTHR22730">
    <property type="entry name" value="PROMININ PROM PROTEIN"/>
    <property type="match status" value="1"/>
</dbReference>
<feature type="transmembrane region" description="Helical" evidence="7">
    <location>
        <begin position="131"/>
        <end position="152"/>
    </location>
</feature>
<evidence type="ECO:0000256" key="6">
    <source>
        <dbReference type="ARBA" id="ARBA00023180"/>
    </source>
</evidence>
<keyword evidence="5 7" id="KW-0472">Membrane</keyword>
<dbReference type="Proteomes" id="UP000492821">
    <property type="component" value="Unassembled WGS sequence"/>
</dbReference>
<dbReference type="AlphaFoldDB" id="A0A7E4W0C3"/>
<accession>A0A7E4W0C3</accession>
<protein>
    <submittedName>
        <fullName evidence="9">Prominin-like protein</fullName>
    </submittedName>
</protein>
<comment type="similarity">
    <text evidence="2">Belongs to the prominin family.</text>
</comment>
<dbReference type="Pfam" id="PF05478">
    <property type="entry name" value="Prominin"/>
    <property type="match status" value="1"/>
</dbReference>
<evidence type="ECO:0000313" key="8">
    <source>
        <dbReference type="Proteomes" id="UP000492821"/>
    </source>
</evidence>
<reference evidence="8" key="1">
    <citation type="journal article" date="2013" name="Genetics">
        <title>The draft genome and transcriptome of Panagrellus redivivus are shaped by the harsh demands of a free-living lifestyle.</title>
        <authorList>
            <person name="Srinivasan J."/>
            <person name="Dillman A.R."/>
            <person name="Macchietto M.G."/>
            <person name="Heikkinen L."/>
            <person name="Lakso M."/>
            <person name="Fracchia K.M."/>
            <person name="Antoshechkin I."/>
            <person name="Mortazavi A."/>
            <person name="Wong G."/>
            <person name="Sternberg P.W."/>
        </authorList>
    </citation>
    <scope>NUCLEOTIDE SEQUENCE [LARGE SCALE GENOMIC DNA]</scope>
    <source>
        <strain evidence="8">MT8872</strain>
    </source>
</reference>
<organism evidence="8 9">
    <name type="scientific">Panagrellus redivivus</name>
    <name type="common">Microworm</name>
    <dbReference type="NCBI Taxonomy" id="6233"/>
    <lineage>
        <taxon>Eukaryota</taxon>
        <taxon>Metazoa</taxon>
        <taxon>Ecdysozoa</taxon>
        <taxon>Nematoda</taxon>
        <taxon>Chromadorea</taxon>
        <taxon>Rhabditida</taxon>
        <taxon>Tylenchina</taxon>
        <taxon>Panagrolaimomorpha</taxon>
        <taxon>Panagrolaimoidea</taxon>
        <taxon>Panagrolaimidae</taxon>
        <taxon>Panagrellus</taxon>
    </lineage>
</organism>
<feature type="transmembrane region" description="Helical" evidence="7">
    <location>
        <begin position="82"/>
        <end position="104"/>
    </location>
</feature>
<name>A0A7E4W0C3_PANRE</name>
<dbReference type="WBParaSite" id="Pan_g4897.t1">
    <property type="protein sequence ID" value="Pan_g4897.t1"/>
    <property type="gene ID" value="Pan_g4897"/>
</dbReference>
<reference evidence="9" key="2">
    <citation type="submission" date="2020-10" db="UniProtKB">
        <authorList>
            <consortium name="WormBaseParasite"/>
        </authorList>
    </citation>
    <scope>IDENTIFICATION</scope>
</reference>
<keyword evidence="8" id="KW-1185">Reference proteome</keyword>
<feature type="transmembrane region" description="Helical" evidence="7">
    <location>
        <begin position="454"/>
        <end position="479"/>
    </location>
</feature>